<dbReference type="Pfam" id="PF13365">
    <property type="entry name" value="Trypsin_2"/>
    <property type="match status" value="1"/>
</dbReference>
<dbReference type="Proteomes" id="UP001049518">
    <property type="component" value="Chromosome"/>
</dbReference>
<dbReference type="InterPro" id="IPR047738">
    <property type="entry name" value="SAV_2336-like_N"/>
</dbReference>
<dbReference type="SUPFAM" id="SSF52540">
    <property type="entry name" value="P-loop containing nucleoside triphosphate hydrolases"/>
    <property type="match status" value="1"/>
</dbReference>
<reference evidence="4" key="1">
    <citation type="submission" date="2020-07" db="EMBL/GenBank/DDBJ databases">
        <authorList>
            <person name="Tarantini F.S."/>
            <person name="Hong K.W."/>
            <person name="Chan K.G."/>
        </authorList>
    </citation>
    <scope>NUCLEOTIDE SEQUENCE</scope>
    <source>
        <strain evidence="4">32-07</strain>
    </source>
</reference>
<evidence type="ECO:0000256" key="1">
    <source>
        <dbReference type="SAM" id="MobiDB-lite"/>
    </source>
</evidence>
<feature type="region of interest" description="Disordered" evidence="1">
    <location>
        <begin position="214"/>
        <end position="235"/>
    </location>
</feature>
<sequence length="1414" mass="153110">MDIDATVRAYTRTWQLIPWFQPTPEPWFEVVLVVDDSPSMRIWDQEVAKLKTTFQRLGAFHDVRAWRMTVHADGVTLHDRAGRPVAASQPPAGGRRRLIIFVTDGAAPGWSRPGVWRTVRAWAASTPTSLISPLPARLWARTGLNQPAVRVRALTPGSPNPALRFAVPWQLDDLHEQWIAVPAAPVSRYALGRWARTLMRGDPHGCDAFLVPTAGRPHHDGEDTDDTSAAPAPPRGADLVAAFRRTATPQAVRLAVLSSPFEQISLPPLHLLRQEMVPAAAVGDVAEVVISGLFVHTPEGALRHRGGVREALRKLISETDILQVYAVLRRHVTARAGSATFPAVLEDPHADAVLPDDLRPFIRASRDTLAYLAAPPGKNPTAAAAAAPAGPPAPRLHQVIPPQLAPPDQTPAPSGLANLPAPATPFVGRATELALLHSSPDVPGAGATSVVHGLAGIGKSALALQHAHRHADSGGLVWWMTADSPESVEAGLIALAAALRPASATQAAEATQWAVGWLAHHDGWLLVLDHVTDHRDIDHLLTQPTSGHIIITSRLSAPWGEQISQVIRLPELPAADAVRLLAHHSGLTMNVPDTGPLAALAALALELGHLPLAITSAGQYLRQTHIAPSDYLERFRRKPANVLGALQAAGQSMVRVLWQETLSMLPEVSIAAPLLRILSWFGPDPIPRSFLGSSGETGGLSRALEILAGHNLVTLTDSDIAVNRLMQTIARTPDPADPYRSQPEIAAARSAATALLAAASPAEPPPSSWPFWPELVTHIEALAAHAPADTDINSTALADLLALAGHFHESQRRPQNALDDFEGAHSMYQRILGPDDPRTAETAISRQRVLAGMGMRRSGLAQILIDHRPVANGVLISARYILTCAHALPAAAEVVIYFADDGTPQPGRVVFRAPWRVSDERVPEGTFGVPDVAVVELTTPVSTPPVQLGSPNARTPADLTCVSIADGTVTLTPIKANPDARIGELIRFDGGPGFADLRPGASGAGIFIPRSQQLCAILTGRGPDDTGTMLPITAVRRYWEPIDDLLPLDWLTAKDRRRLRALITQMPNLGALTSAFQRSFPYVAPQLDFRTPWDGVRYVAEELLIGDPSSPATYAPLRQWLLLLADMAPEGLADDLRAFIDRAIPHSVELDRRLSHRLLHVTIDRFADGDYRLAAYLHEPSAESWDLVAPMRPSPRKMIKETVSAVIAESLAETWRPDSDPELSLEFSVPQSLLSYPFDKLALDSLSADNDVGPGGLLGTRFVVTVRPTERRSPAIARDLLLHRWNLSIRDPRNPRVLHITDSSQASSEILRSLEHDETAVLVFLAPPRKDVLRAAIAAGVPVMIWPRTNDHPEQAAITIQSFTEKPLNEWPTALRILRAKAFQAERSPMAAREITLLWDNPHMIPDPPLTAEL</sequence>
<feature type="domain" description="vWA-MoxR associated protein C-terminal" evidence="3">
    <location>
        <begin position="1189"/>
        <end position="1402"/>
    </location>
</feature>
<dbReference type="Pfam" id="PF19969">
    <property type="entry name" value="VMAP-M8"/>
    <property type="match status" value="1"/>
</dbReference>
<dbReference type="InterPro" id="IPR027417">
    <property type="entry name" value="P-loop_NTPase"/>
</dbReference>
<evidence type="ECO:0000259" key="2">
    <source>
        <dbReference type="Pfam" id="PF19969"/>
    </source>
</evidence>
<proteinExistence type="predicted"/>
<evidence type="ECO:0000313" key="4">
    <source>
        <dbReference type="EMBL" id="QXJ25773.1"/>
    </source>
</evidence>
<dbReference type="InterPro" id="IPR045453">
    <property type="entry name" value="VMAP-M8"/>
</dbReference>
<dbReference type="SUPFAM" id="SSF50494">
    <property type="entry name" value="Trypsin-like serine proteases"/>
    <property type="match status" value="1"/>
</dbReference>
<name>A0ABX8R4K8_9ACTN</name>
<dbReference type="Pfam" id="PF20028">
    <property type="entry name" value="VMAP-C"/>
    <property type="match status" value="1"/>
</dbReference>
<dbReference type="EMBL" id="CP059572">
    <property type="protein sequence ID" value="QXJ25773.1"/>
    <property type="molecule type" value="Genomic_DNA"/>
</dbReference>
<evidence type="ECO:0000259" key="3">
    <source>
        <dbReference type="Pfam" id="PF20028"/>
    </source>
</evidence>
<protein>
    <submittedName>
        <fullName evidence="4">Trypsin-like peptidase domain-containing protein</fullName>
    </submittedName>
</protein>
<dbReference type="Gene3D" id="3.40.50.300">
    <property type="entry name" value="P-loop containing nucleotide triphosphate hydrolases"/>
    <property type="match status" value="1"/>
</dbReference>
<accession>A0ABX8R4K8</accession>
<dbReference type="NCBIfam" id="NF041121">
    <property type="entry name" value="SAV_2336_NTERM"/>
    <property type="match status" value="1"/>
</dbReference>
<gene>
    <name evidence="4" type="ORF">AGRA3207_007323</name>
</gene>
<dbReference type="InterPro" id="IPR009003">
    <property type="entry name" value="Peptidase_S1_PA"/>
</dbReference>
<dbReference type="InterPro" id="IPR045450">
    <property type="entry name" value="VMAP_C"/>
</dbReference>
<organism evidence="4 5">
    <name type="scientific">Actinomadura graeca</name>
    <dbReference type="NCBI Taxonomy" id="2750812"/>
    <lineage>
        <taxon>Bacteria</taxon>
        <taxon>Bacillati</taxon>
        <taxon>Actinomycetota</taxon>
        <taxon>Actinomycetes</taxon>
        <taxon>Streptosporangiales</taxon>
        <taxon>Thermomonosporaceae</taxon>
        <taxon>Actinomadura</taxon>
    </lineage>
</organism>
<evidence type="ECO:0000313" key="5">
    <source>
        <dbReference type="Proteomes" id="UP001049518"/>
    </source>
</evidence>
<dbReference type="PANTHER" id="PTHR35205:SF1">
    <property type="entry name" value="ZU5 DOMAIN-CONTAINING PROTEIN"/>
    <property type="match status" value="1"/>
</dbReference>
<dbReference type="PANTHER" id="PTHR35205">
    <property type="entry name" value="NB-ARC AND TPR DOMAIN PROTEIN"/>
    <property type="match status" value="1"/>
</dbReference>
<keyword evidence="5" id="KW-1185">Reference proteome</keyword>
<feature type="domain" description="vWA-MoxR associated protein middle region 8" evidence="2">
    <location>
        <begin position="1043"/>
        <end position="1103"/>
    </location>
</feature>